<dbReference type="Pfam" id="PF00535">
    <property type="entry name" value="Glycos_transf_2"/>
    <property type="match status" value="1"/>
</dbReference>
<evidence type="ECO:0000256" key="3">
    <source>
        <dbReference type="ARBA" id="ARBA00022679"/>
    </source>
</evidence>
<keyword evidence="3 5" id="KW-0808">Transferase</keyword>
<dbReference type="EC" id="2.4.1.303" evidence="5"/>
<evidence type="ECO:0000313" key="6">
    <source>
        <dbReference type="Proteomes" id="UP000184774"/>
    </source>
</evidence>
<organism evidence="5 6">
    <name type="scientific">Vibrio spartinae</name>
    <dbReference type="NCBI Taxonomy" id="1918945"/>
    <lineage>
        <taxon>Bacteria</taxon>
        <taxon>Pseudomonadati</taxon>
        <taxon>Pseudomonadota</taxon>
        <taxon>Gammaproteobacteria</taxon>
        <taxon>Vibrionales</taxon>
        <taxon>Vibrionaceae</taxon>
        <taxon>Vibrio</taxon>
    </lineage>
</organism>
<protein>
    <submittedName>
        <fullName evidence="5">UDP-Gal:alpha-D-GlcNAc-diphosphoundecaprenol beta-1,3-galactosyltransferase</fullName>
        <ecNumber evidence="5">2.4.1.303</ecNumber>
    </submittedName>
</protein>
<evidence type="ECO:0000259" key="4">
    <source>
        <dbReference type="Pfam" id="PF00535"/>
    </source>
</evidence>
<feature type="domain" description="Glycosyltransferase 2-like" evidence="4">
    <location>
        <begin position="7"/>
        <end position="166"/>
    </location>
</feature>
<dbReference type="Gene3D" id="3.90.550.10">
    <property type="entry name" value="Spore Coat Polysaccharide Biosynthesis Protein SpsA, Chain A"/>
    <property type="match status" value="1"/>
</dbReference>
<accession>A0A1N6M2M4</accession>
<name>A0A1N6M2M4_9VIBR</name>
<comment type="similarity">
    <text evidence="1">Belongs to the glycosyltransferase 2 family.</text>
</comment>
<dbReference type="InterPro" id="IPR001173">
    <property type="entry name" value="Glyco_trans_2-like"/>
</dbReference>
<dbReference type="InterPro" id="IPR029044">
    <property type="entry name" value="Nucleotide-diphossugar_trans"/>
</dbReference>
<dbReference type="SUPFAM" id="SSF53448">
    <property type="entry name" value="Nucleotide-diphospho-sugar transferases"/>
    <property type="match status" value="1"/>
</dbReference>
<dbReference type="EMBL" id="FSSB01000009">
    <property type="protein sequence ID" value="SIO93688.1"/>
    <property type="molecule type" value="Genomic_DNA"/>
</dbReference>
<dbReference type="RefSeq" id="WP_074372256.1">
    <property type="nucleotide sequence ID" value="NZ_AP024907.1"/>
</dbReference>
<dbReference type="PANTHER" id="PTHR43685">
    <property type="entry name" value="GLYCOSYLTRANSFERASE"/>
    <property type="match status" value="1"/>
</dbReference>
<gene>
    <name evidence="5" type="primary">wbbD</name>
    <name evidence="5" type="ORF">VSP9026_01358</name>
</gene>
<evidence type="ECO:0000256" key="2">
    <source>
        <dbReference type="ARBA" id="ARBA00022676"/>
    </source>
</evidence>
<evidence type="ECO:0000313" key="5">
    <source>
        <dbReference type="EMBL" id="SIO93688.1"/>
    </source>
</evidence>
<proteinExistence type="inferred from homology"/>
<dbReference type="OrthoDB" id="9801954at2"/>
<keyword evidence="2 5" id="KW-0328">Glycosyltransferase</keyword>
<dbReference type="GO" id="GO:0016757">
    <property type="term" value="F:glycosyltransferase activity"/>
    <property type="evidence" value="ECO:0007669"/>
    <property type="project" value="UniProtKB-KW"/>
</dbReference>
<sequence length="274" mass="32285">MIVIPVSIIISTYKGSEAKYLDESLKSLAEQSYIADEIILVVDGEIDEQQQSVISKFKYKGNFKVYYLRENHGLAYCMNLAIQYSSNNILARMDADDLSNRTRLEEQYNKLISLEDKNYVVCSWASDFSDDHYDLSSVKKTPENDSQIKKAIPYRNVIVHPSIMFYKKITDDYGGYNETVGLLEDYELHLRLMNSGVKYYCIQKPLIKVRISHEQYGRRGGFKYLINEYKFRTFCYRKRYIKLYQFILSCVLYSFLRLSPVKLRKSMYKLVRES</sequence>
<dbReference type="InterPro" id="IPR050834">
    <property type="entry name" value="Glycosyltransf_2"/>
</dbReference>
<dbReference type="Proteomes" id="UP000184774">
    <property type="component" value="Unassembled WGS sequence"/>
</dbReference>
<reference evidence="5 6" key="1">
    <citation type="submission" date="2016-12" db="EMBL/GenBank/DDBJ databases">
        <authorList>
            <person name="Song W.-J."/>
            <person name="Kurnit D.M."/>
        </authorList>
    </citation>
    <scope>NUCLEOTIDE SEQUENCE [LARGE SCALE GENOMIC DNA]</scope>
    <source>
        <strain evidence="5 6">CECT 9026</strain>
    </source>
</reference>
<dbReference type="AlphaFoldDB" id="A0A1N6M2M4"/>
<dbReference type="PANTHER" id="PTHR43685:SF5">
    <property type="entry name" value="GLYCOSYLTRANSFERASE EPSE-RELATED"/>
    <property type="match status" value="1"/>
</dbReference>
<evidence type="ECO:0000256" key="1">
    <source>
        <dbReference type="ARBA" id="ARBA00006739"/>
    </source>
</evidence>